<sequence length="187" mass="20254">MHMRSVLLRLFSLMAIVLAIGTTSVPAGATADVPAPEQAVPAADHWTTTTTEVWLRQCATFNCGYHVLPAGTNVRVYCYTTNAGISWNVARTADNRAGHLDASAVQVPNWYQSCSNAGRQLRRSQTELWAHSCPKMACGYGVVPPGHDIAALTLASEEGDGDLWTLILDHDNVHTNLVGWVHTSDID</sequence>
<name>A0A1H9KG33_9PSEU</name>
<gene>
    <name evidence="2" type="ORF">SAMN04488000_105323</name>
</gene>
<evidence type="ECO:0000256" key="1">
    <source>
        <dbReference type="SAM" id="SignalP"/>
    </source>
</evidence>
<feature type="signal peptide" evidence="1">
    <location>
        <begin position="1"/>
        <end position="19"/>
    </location>
</feature>
<dbReference type="Proteomes" id="UP000199503">
    <property type="component" value="Unassembled WGS sequence"/>
</dbReference>
<protein>
    <recommendedName>
        <fullName evidence="4">SH3 domain-containing protein</fullName>
    </recommendedName>
</protein>
<organism evidence="2 3">
    <name type="scientific">Lentzea albida</name>
    <dbReference type="NCBI Taxonomy" id="65499"/>
    <lineage>
        <taxon>Bacteria</taxon>
        <taxon>Bacillati</taxon>
        <taxon>Actinomycetota</taxon>
        <taxon>Actinomycetes</taxon>
        <taxon>Pseudonocardiales</taxon>
        <taxon>Pseudonocardiaceae</taxon>
        <taxon>Lentzea</taxon>
    </lineage>
</organism>
<evidence type="ECO:0000313" key="3">
    <source>
        <dbReference type="Proteomes" id="UP000199503"/>
    </source>
</evidence>
<dbReference type="AlphaFoldDB" id="A0A1H9KG33"/>
<accession>A0A1H9KG33</accession>
<dbReference type="EMBL" id="FOFV01000005">
    <property type="protein sequence ID" value="SEQ98114.1"/>
    <property type="molecule type" value="Genomic_DNA"/>
</dbReference>
<reference evidence="3" key="1">
    <citation type="submission" date="2016-10" db="EMBL/GenBank/DDBJ databases">
        <authorList>
            <person name="Varghese N."/>
            <person name="Submissions S."/>
        </authorList>
    </citation>
    <scope>NUCLEOTIDE SEQUENCE [LARGE SCALE GENOMIC DNA]</scope>
    <source>
        <strain evidence="3">DSM 44437</strain>
    </source>
</reference>
<feature type="chain" id="PRO_5038838929" description="SH3 domain-containing protein" evidence="1">
    <location>
        <begin position="20"/>
        <end position="187"/>
    </location>
</feature>
<proteinExistence type="predicted"/>
<keyword evidence="3" id="KW-1185">Reference proteome</keyword>
<evidence type="ECO:0000313" key="2">
    <source>
        <dbReference type="EMBL" id="SEQ98114.1"/>
    </source>
</evidence>
<keyword evidence="1" id="KW-0732">Signal</keyword>
<evidence type="ECO:0008006" key="4">
    <source>
        <dbReference type="Google" id="ProtNLM"/>
    </source>
</evidence>